<reference evidence="1" key="1">
    <citation type="submission" date="2021-01" db="EMBL/GenBank/DDBJ databases">
        <authorList>
            <person name="Kaushik A."/>
        </authorList>
    </citation>
    <scope>NUCLEOTIDE SEQUENCE</scope>
    <source>
        <strain evidence="1">AG1-1C</strain>
    </source>
</reference>
<sequence length="596" mass="67043">MSLPDSSSKPSAVVKALAIPELASTVFSTSFRRDLRSLACVSRYMFNIATPLLWRETTAWELLHLVKTVLVYPKLEEGVSYVFSLNHIHSTSKRPFERFHFYAPRVETLVVYENGPTRVIFPYHPADLDPYEVMGWDILFQEAKLHAGPLLPKLKSILFMQDVFPTHGLAELKRIAVFATHNLERLSLVPSHLYPHAAIPYAVASSILRELTLISPTIRTLELAASRNINSSPNPLALQEALIHQSSEPWYHHLKQLQKLRSLTLSEACLRPACFEIISSLPELASLSIIQETHESWDYDLLIEHITNIRVPDESFLNLTHLSLNGLELDIIEKLLSFNPLLFQVISLELRFWVDPNALSNYPDPDEEYATFWTLFSSLRGIPCLQELIAALCPSRDTGPFTRLVDQAGRMGVNTSLTHVYLGGMYFEMSPDYSCVPGLIRIWPNLQTLSIPSQPASIEELKSFAGFPKLLKLTVALDLDSPSSHTPSLSRSTHAPLTILASSGRVRLSDDNPELHTRVSELLCLWPSLQSVTWIDSNSARMNQARVLNQIIRGCQGSSSACETPSRPRELVDNVSLALNQLINNSEENPDQNTYY</sequence>
<name>A0A8H3AT93_9AGAM</name>
<evidence type="ECO:0000313" key="1">
    <source>
        <dbReference type="EMBL" id="CAE6436291.1"/>
    </source>
</evidence>
<dbReference type="EMBL" id="CAJMWS010000345">
    <property type="protein sequence ID" value="CAE6436291.1"/>
    <property type="molecule type" value="Genomic_DNA"/>
</dbReference>
<dbReference type="Proteomes" id="UP000663846">
    <property type="component" value="Unassembled WGS sequence"/>
</dbReference>
<dbReference type="SUPFAM" id="SSF52047">
    <property type="entry name" value="RNI-like"/>
    <property type="match status" value="1"/>
</dbReference>
<protein>
    <recommendedName>
        <fullName evidence="3">F-box domain-containing protein</fullName>
    </recommendedName>
</protein>
<evidence type="ECO:0008006" key="3">
    <source>
        <dbReference type="Google" id="ProtNLM"/>
    </source>
</evidence>
<organism evidence="1 2">
    <name type="scientific">Rhizoctonia solani</name>
    <dbReference type="NCBI Taxonomy" id="456999"/>
    <lineage>
        <taxon>Eukaryota</taxon>
        <taxon>Fungi</taxon>
        <taxon>Dikarya</taxon>
        <taxon>Basidiomycota</taxon>
        <taxon>Agaricomycotina</taxon>
        <taxon>Agaricomycetes</taxon>
        <taxon>Cantharellales</taxon>
        <taxon>Ceratobasidiaceae</taxon>
        <taxon>Rhizoctonia</taxon>
    </lineage>
</organism>
<evidence type="ECO:0000313" key="2">
    <source>
        <dbReference type="Proteomes" id="UP000663846"/>
    </source>
</evidence>
<comment type="caution">
    <text evidence="1">The sequence shown here is derived from an EMBL/GenBank/DDBJ whole genome shotgun (WGS) entry which is preliminary data.</text>
</comment>
<gene>
    <name evidence="1" type="ORF">RDB_LOCUS121114</name>
</gene>
<accession>A0A8H3AT93</accession>
<proteinExistence type="predicted"/>
<dbReference type="AlphaFoldDB" id="A0A8H3AT93"/>